<dbReference type="InterPro" id="IPR015943">
    <property type="entry name" value="WD40/YVTN_repeat-like_dom_sf"/>
</dbReference>
<accession>A0A9D7XR28</accession>
<dbReference type="SUPFAM" id="SSF50998">
    <property type="entry name" value="Quinoprotein alcohol dehydrogenase-like"/>
    <property type="match status" value="1"/>
</dbReference>
<evidence type="ECO:0000313" key="2">
    <source>
        <dbReference type="EMBL" id="MBK9980848.1"/>
    </source>
</evidence>
<evidence type="ECO:0008006" key="4">
    <source>
        <dbReference type="Google" id="ProtNLM"/>
    </source>
</evidence>
<gene>
    <name evidence="2" type="ORF">IPP15_00235</name>
</gene>
<sequence length="422" mass="47023">MLLKNQLSYATKFIVLCLITMTGALHAQTQTWSEDMTASLAEVGWIEQANDGIIIAAGAKGLMGLDNNTGKQVWMDKELKGVIKETYQNIDGLPLFYAEYSPIVGKTRGIIIHSSTGDVLYDTKDDNYRIKTYHLLPDQAMILFEITKDNTQLLMSFSLHTMTKTWVTDLGVIKGLISKLGNSTNRTSFIDQGPMFSKNGDIIVGVNEMAYAIDANNGQIKWKYEAEKKLQALVYSPQSNSLYMGVKKSNKLIVLDPATGKDITPGKLKLKGSLLDITSDDRNNIVLVETEGFNLIDPKTSDFLWNKSYKIEYLDEVIPFEKGYIAVAKDEKDGSISYVDSNGKKIWDSKVKGYTYYATTTPKGVLYISTERSNILSYSDGKDVWDKDVKFKSIPAVTYDEAEKKSSCLKVEQAISSTLLPA</sequence>
<dbReference type="InterPro" id="IPR011047">
    <property type="entry name" value="Quinoprotein_ADH-like_sf"/>
</dbReference>
<dbReference type="Gene3D" id="2.130.10.10">
    <property type="entry name" value="YVTN repeat-like/Quinoprotein amine dehydrogenase"/>
    <property type="match status" value="1"/>
</dbReference>
<keyword evidence="1" id="KW-0732">Signal</keyword>
<proteinExistence type="predicted"/>
<comment type="caution">
    <text evidence="2">The sequence shown here is derived from an EMBL/GenBank/DDBJ whole genome shotgun (WGS) entry which is preliminary data.</text>
</comment>
<evidence type="ECO:0000313" key="3">
    <source>
        <dbReference type="Proteomes" id="UP000808337"/>
    </source>
</evidence>
<dbReference type="AlphaFoldDB" id="A0A9D7XR28"/>
<name>A0A9D7XR28_9BACT</name>
<dbReference type="PANTHER" id="PTHR34512:SF30">
    <property type="entry name" value="OUTER MEMBRANE PROTEIN ASSEMBLY FACTOR BAMB"/>
    <property type="match status" value="1"/>
</dbReference>
<dbReference type="Proteomes" id="UP000808337">
    <property type="component" value="Unassembled WGS sequence"/>
</dbReference>
<dbReference type="PANTHER" id="PTHR34512">
    <property type="entry name" value="CELL SURFACE PROTEIN"/>
    <property type="match status" value="1"/>
</dbReference>
<dbReference type="EMBL" id="JADKGY010000001">
    <property type="protein sequence ID" value="MBK9980848.1"/>
    <property type="molecule type" value="Genomic_DNA"/>
</dbReference>
<organism evidence="2 3">
    <name type="scientific">Candidatus Opimibacter skivensis</name>
    <dbReference type="NCBI Taxonomy" id="2982028"/>
    <lineage>
        <taxon>Bacteria</taxon>
        <taxon>Pseudomonadati</taxon>
        <taxon>Bacteroidota</taxon>
        <taxon>Saprospiria</taxon>
        <taxon>Saprospirales</taxon>
        <taxon>Saprospiraceae</taxon>
        <taxon>Candidatus Opimibacter</taxon>
    </lineage>
</organism>
<evidence type="ECO:0000256" key="1">
    <source>
        <dbReference type="SAM" id="SignalP"/>
    </source>
</evidence>
<feature type="signal peptide" evidence="1">
    <location>
        <begin position="1"/>
        <end position="27"/>
    </location>
</feature>
<protein>
    <recommendedName>
        <fullName evidence="4">Outer membrane protein assembly factor BamB</fullName>
    </recommendedName>
</protein>
<feature type="chain" id="PRO_5039370972" description="Outer membrane protein assembly factor BamB" evidence="1">
    <location>
        <begin position="28"/>
        <end position="422"/>
    </location>
</feature>
<reference evidence="2 3" key="1">
    <citation type="submission" date="2020-10" db="EMBL/GenBank/DDBJ databases">
        <title>Connecting structure to function with the recovery of over 1000 high-quality activated sludge metagenome-assembled genomes encoding full-length rRNA genes using long-read sequencing.</title>
        <authorList>
            <person name="Singleton C.M."/>
            <person name="Petriglieri F."/>
            <person name="Kristensen J.M."/>
            <person name="Kirkegaard R.H."/>
            <person name="Michaelsen T.Y."/>
            <person name="Andersen M.H."/>
            <person name="Karst S.M."/>
            <person name="Dueholm M.S."/>
            <person name="Nielsen P.H."/>
            <person name="Albertsen M."/>
        </authorList>
    </citation>
    <scope>NUCLEOTIDE SEQUENCE [LARGE SCALE GENOMIC DNA]</scope>
    <source>
        <strain evidence="2">Ribe_18-Q3-R11-54_MAXAC.273</strain>
    </source>
</reference>